<feature type="transmembrane region" description="Helical" evidence="8">
    <location>
        <begin position="218"/>
        <end position="238"/>
    </location>
</feature>
<dbReference type="SMART" id="SM00283">
    <property type="entry name" value="MA"/>
    <property type="match status" value="1"/>
</dbReference>
<name>A0A1G7J8B9_9BACL</name>
<dbReference type="Pfam" id="PF12729">
    <property type="entry name" value="4HB_MCP_1"/>
    <property type="match status" value="1"/>
</dbReference>
<evidence type="ECO:0000256" key="3">
    <source>
        <dbReference type="ARBA" id="ARBA00023136"/>
    </source>
</evidence>
<keyword evidence="2" id="KW-1003">Cell membrane</keyword>
<dbReference type="InterPro" id="IPR003660">
    <property type="entry name" value="HAMP_dom"/>
</dbReference>
<feature type="region of interest" description="Disordered" evidence="7">
    <location>
        <begin position="132"/>
        <end position="179"/>
    </location>
</feature>
<evidence type="ECO:0000256" key="1">
    <source>
        <dbReference type="ARBA" id="ARBA00004236"/>
    </source>
</evidence>
<dbReference type="CDD" id="cd06225">
    <property type="entry name" value="HAMP"/>
    <property type="match status" value="1"/>
</dbReference>
<keyword evidence="8" id="KW-1133">Transmembrane helix</keyword>
<accession>A0A1G7J8B9</accession>
<dbReference type="Proteomes" id="UP000198972">
    <property type="component" value="Unassembled WGS sequence"/>
</dbReference>
<sequence>MKMIQNMKIASKIRLLSISFFIFLIVIGTAGITQIYSVNAKLEELNNSRLIPIVELEQIKSDMESTRSLANSYMDASDDTERSTIQEELKTYQSSIKNGLSPFSDEAEVNNVFTLFDTYSSALEQFVERFSSGKDNLGGQPPAEPAAQANPTENKGDDSGTGENNPSAPQNGGPTEMATLDQSKNDLIKSMDAWIDKHIQAAQHTYEDSKVVYKTTTVSFIVLLLISALVTVVLSIFITRTVVNPVAKVTAKLKEISQNNGDLTGRIDYDSKDELGELSSSFDAFVAKLQAMISEIITSTGTIYTSSEILSEVTGNTTASLQSVSTTISEIAEATIENAAVAEETTASLTEMAKFSESTAVASKRTADTSKKVKEAAQSGAARIEDITSSMNDIDFAAQSVSETIYQLNESSKTIGDISSLISGISAQTNLLALNAAIEAARAGEAGRGFSVVADEIRKLADESNVAAQEIARMVSENQKKTITAVTSTKEVTDKILLGVQKSAEANDSIVHILDSIGTIVTQIDQIDYDNEQQANSSREMEQALQNIAESTNDIASGTEQINASIQEQLSTMNEIDHTADSLSQMAKKLREMTGGFRV</sequence>
<comment type="subcellular location">
    <subcellularLocation>
        <location evidence="1">Cell membrane</location>
    </subcellularLocation>
</comment>
<dbReference type="AlphaFoldDB" id="A0A1G7J8B9"/>
<protein>
    <submittedName>
        <fullName evidence="11">Methyl-accepting chemotaxis protein</fullName>
    </submittedName>
</protein>
<dbReference type="Gene3D" id="6.10.340.10">
    <property type="match status" value="1"/>
</dbReference>
<dbReference type="InterPro" id="IPR024478">
    <property type="entry name" value="HlyB_4HB_MCP"/>
</dbReference>
<dbReference type="CDD" id="cd11386">
    <property type="entry name" value="MCP_signal"/>
    <property type="match status" value="1"/>
</dbReference>
<dbReference type="PANTHER" id="PTHR32089">
    <property type="entry name" value="METHYL-ACCEPTING CHEMOTAXIS PROTEIN MCPB"/>
    <property type="match status" value="1"/>
</dbReference>
<dbReference type="SUPFAM" id="SSF58104">
    <property type="entry name" value="Methyl-accepting chemotaxis protein (MCP) signaling domain"/>
    <property type="match status" value="1"/>
</dbReference>
<dbReference type="InterPro" id="IPR004089">
    <property type="entry name" value="MCPsignal_dom"/>
</dbReference>
<dbReference type="SMART" id="SM00304">
    <property type="entry name" value="HAMP"/>
    <property type="match status" value="2"/>
</dbReference>
<dbReference type="PANTHER" id="PTHR32089:SF112">
    <property type="entry name" value="LYSOZYME-LIKE PROTEIN-RELATED"/>
    <property type="match status" value="1"/>
</dbReference>
<gene>
    <name evidence="11" type="ORF">SAMN04488542_10757</name>
</gene>
<dbReference type="Pfam" id="PF00015">
    <property type="entry name" value="MCPsignal"/>
    <property type="match status" value="1"/>
</dbReference>
<dbReference type="PROSITE" id="PS50111">
    <property type="entry name" value="CHEMOTAXIS_TRANSDUC_2"/>
    <property type="match status" value="1"/>
</dbReference>
<dbReference type="RefSeq" id="WP_091228335.1">
    <property type="nucleotide sequence ID" value="NZ_FNBG01000007.1"/>
</dbReference>
<evidence type="ECO:0000256" key="6">
    <source>
        <dbReference type="PROSITE-ProRule" id="PRU00284"/>
    </source>
</evidence>
<evidence type="ECO:0000313" key="12">
    <source>
        <dbReference type="Proteomes" id="UP000198972"/>
    </source>
</evidence>
<keyword evidence="8" id="KW-0812">Transmembrane</keyword>
<evidence type="ECO:0000256" key="4">
    <source>
        <dbReference type="ARBA" id="ARBA00023224"/>
    </source>
</evidence>
<organism evidence="11 12">
    <name type="scientific">Fontibacillus panacisegetis</name>
    <dbReference type="NCBI Taxonomy" id="670482"/>
    <lineage>
        <taxon>Bacteria</taxon>
        <taxon>Bacillati</taxon>
        <taxon>Bacillota</taxon>
        <taxon>Bacilli</taxon>
        <taxon>Bacillales</taxon>
        <taxon>Paenibacillaceae</taxon>
        <taxon>Fontibacillus</taxon>
    </lineage>
</organism>
<dbReference type="Gene3D" id="1.10.287.950">
    <property type="entry name" value="Methyl-accepting chemotaxis protein"/>
    <property type="match status" value="1"/>
</dbReference>
<keyword evidence="3 8" id="KW-0472">Membrane</keyword>
<dbReference type="PROSITE" id="PS50885">
    <property type="entry name" value="HAMP"/>
    <property type="match status" value="1"/>
</dbReference>
<dbReference type="GO" id="GO:0007165">
    <property type="term" value="P:signal transduction"/>
    <property type="evidence" value="ECO:0007669"/>
    <property type="project" value="UniProtKB-KW"/>
</dbReference>
<proteinExistence type="inferred from homology"/>
<reference evidence="11 12" key="1">
    <citation type="submission" date="2016-10" db="EMBL/GenBank/DDBJ databases">
        <authorList>
            <person name="de Groot N.N."/>
        </authorList>
    </citation>
    <scope>NUCLEOTIDE SEQUENCE [LARGE SCALE GENOMIC DNA]</scope>
    <source>
        <strain evidence="11 12">DSM 28129</strain>
    </source>
</reference>
<evidence type="ECO:0000256" key="5">
    <source>
        <dbReference type="ARBA" id="ARBA00029447"/>
    </source>
</evidence>
<feature type="domain" description="Methyl-accepting transducer" evidence="9">
    <location>
        <begin position="313"/>
        <end position="549"/>
    </location>
</feature>
<evidence type="ECO:0000259" key="10">
    <source>
        <dbReference type="PROSITE" id="PS50885"/>
    </source>
</evidence>
<evidence type="ECO:0000313" key="11">
    <source>
        <dbReference type="EMBL" id="SDF21170.1"/>
    </source>
</evidence>
<dbReference type="GO" id="GO:0005886">
    <property type="term" value="C:plasma membrane"/>
    <property type="evidence" value="ECO:0007669"/>
    <property type="project" value="UniProtKB-SubCell"/>
</dbReference>
<dbReference type="STRING" id="670482.SAMN04488542_10757"/>
<dbReference type="EMBL" id="FNBG01000007">
    <property type="protein sequence ID" value="SDF21170.1"/>
    <property type="molecule type" value="Genomic_DNA"/>
</dbReference>
<evidence type="ECO:0000259" key="9">
    <source>
        <dbReference type="PROSITE" id="PS50111"/>
    </source>
</evidence>
<keyword evidence="12" id="KW-1185">Reference proteome</keyword>
<comment type="similarity">
    <text evidence="5">Belongs to the methyl-accepting chemotaxis (MCP) protein family.</text>
</comment>
<dbReference type="OrthoDB" id="107771at2"/>
<feature type="domain" description="HAMP" evidence="10">
    <location>
        <begin position="240"/>
        <end position="294"/>
    </location>
</feature>
<evidence type="ECO:0000256" key="2">
    <source>
        <dbReference type="ARBA" id="ARBA00022475"/>
    </source>
</evidence>
<evidence type="ECO:0000256" key="8">
    <source>
        <dbReference type="SAM" id="Phobius"/>
    </source>
</evidence>
<feature type="compositionally biased region" description="Polar residues" evidence="7">
    <location>
        <begin position="161"/>
        <end position="173"/>
    </location>
</feature>
<dbReference type="Pfam" id="PF00672">
    <property type="entry name" value="HAMP"/>
    <property type="match status" value="1"/>
</dbReference>
<keyword evidence="4 6" id="KW-0807">Transducer</keyword>
<evidence type="ECO:0000256" key="7">
    <source>
        <dbReference type="SAM" id="MobiDB-lite"/>
    </source>
</evidence>